<evidence type="ECO:0008006" key="4">
    <source>
        <dbReference type="Google" id="ProtNLM"/>
    </source>
</evidence>
<dbReference type="Proteomes" id="UP000661607">
    <property type="component" value="Unassembled WGS sequence"/>
</dbReference>
<dbReference type="EMBL" id="JADBEF010000001">
    <property type="protein sequence ID" value="MBE1565624.1"/>
    <property type="molecule type" value="Genomic_DNA"/>
</dbReference>
<feature type="compositionally biased region" description="Basic and acidic residues" evidence="1">
    <location>
        <begin position="157"/>
        <end position="168"/>
    </location>
</feature>
<feature type="compositionally biased region" description="Gly residues" evidence="1">
    <location>
        <begin position="275"/>
        <end position="306"/>
    </location>
</feature>
<sequence length="355" mass="36452">MTDPFGLPTIPTGPEHPKQRDPEFQMRTAPVRQLGKDLAGHSDDLTALSKKTQGIDLPGLTFGAIGYGVVGAHNGVRDSTADALAKGKDVLESWRTALGAAADYTQLADDASKTKGDEKGGGKTPQLGGMKTPQMGGMKTPKFGGPDTKGLGLPDSKLPDSKLPDSKLPDSSLPDSKLPDSQLPDSKLPDSKLPDSKLPDSSLPDSKLPDSQLPDSKLPDSKLPDTSDLDKKLTNPIESKLSGYDPKLSGQDLTARTLPQPNTNQPTTSLPDPRTGGGSAFGSGGAGAVPGLGGAGAGARGLGAGGAPMYPFAPGMGGSPADQKKDKDGSDLLKGDPTDYEDDDQDIAPAVLGKE</sequence>
<dbReference type="SUPFAM" id="SSF141571">
    <property type="entry name" value="Pentapeptide repeat-like"/>
    <property type="match status" value="1"/>
</dbReference>
<protein>
    <recommendedName>
        <fullName evidence="4">WXG100 family type VII secretion target</fullName>
    </recommendedName>
</protein>
<feature type="compositionally biased region" description="Low complexity" evidence="1">
    <location>
        <begin position="169"/>
        <end position="186"/>
    </location>
</feature>
<organism evidence="2 3">
    <name type="scientific">Nonomuraea africana</name>
    <dbReference type="NCBI Taxonomy" id="46171"/>
    <lineage>
        <taxon>Bacteria</taxon>
        <taxon>Bacillati</taxon>
        <taxon>Actinomycetota</taxon>
        <taxon>Actinomycetes</taxon>
        <taxon>Streptosporangiales</taxon>
        <taxon>Streptosporangiaceae</taxon>
        <taxon>Nonomuraea</taxon>
    </lineage>
</organism>
<feature type="compositionally biased region" description="Basic and acidic residues" evidence="1">
    <location>
        <begin position="217"/>
        <end position="233"/>
    </location>
</feature>
<feature type="compositionally biased region" description="Low complexity" evidence="1">
    <location>
        <begin position="199"/>
        <end position="216"/>
    </location>
</feature>
<name>A0ABR9KUA6_9ACTN</name>
<reference evidence="2 3" key="1">
    <citation type="submission" date="2020-10" db="EMBL/GenBank/DDBJ databases">
        <title>Sequencing the genomes of 1000 actinobacteria strains.</title>
        <authorList>
            <person name="Klenk H.-P."/>
        </authorList>
    </citation>
    <scope>NUCLEOTIDE SEQUENCE [LARGE SCALE GENOMIC DNA]</scope>
    <source>
        <strain evidence="2 3">DSM 43748</strain>
    </source>
</reference>
<feature type="compositionally biased region" description="Basic and acidic residues" evidence="1">
    <location>
        <begin position="110"/>
        <end position="121"/>
    </location>
</feature>
<accession>A0ABR9KUA6</accession>
<feature type="compositionally biased region" description="Basic and acidic residues" evidence="1">
    <location>
        <begin position="15"/>
        <end position="24"/>
    </location>
</feature>
<comment type="caution">
    <text evidence="2">The sequence shown here is derived from an EMBL/GenBank/DDBJ whole genome shotgun (WGS) entry which is preliminary data.</text>
</comment>
<evidence type="ECO:0000313" key="2">
    <source>
        <dbReference type="EMBL" id="MBE1565624.1"/>
    </source>
</evidence>
<feature type="region of interest" description="Disordered" evidence="1">
    <location>
        <begin position="1"/>
        <end position="26"/>
    </location>
</feature>
<keyword evidence="3" id="KW-1185">Reference proteome</keyword>
<gene>
    <name evidence="2" type="ORF">H4W81_008403</name>
</gene>
<feature type="compositionally biased region" description="Basic and acidic residues" evidence="1">
    <location>
        <begin position="322"/>
        <end position="337"/>
    </location>
</feature>
<proteinExistence type="predicted"/>
<evidence type="ECO:0000313" key="3">
    <source>
        <dbReference type="Proteomes" id="UP000661607"/>
    </source>
</evidence>
<evidence type="ECO:0000256" key="1">
    <source>
        <dbReference type="SAM" id="MobiDB-lite"/>
    </source>
</evidence>
<dbReference type="RefSeq" id="WP_192779800.1">
    <property type="nucleotide sequence ID" value="NZ_BAAASY010000016.1"/>
</dbReference>
<feature type="compositionally biased region" description="Low complexity" evidence="1">
    <location>
        <begin position="257"/>
        <end position="271"/>
    </location>
</feature>
<feature type="region of interest" description="Disordered" evidence="1">
    <location>
        <begin position="104"/>
        <end position="355"/>
    </location>
</feature>
<feature type="compositionally biased region" description="Basic and acidic residues" evidence="1">
    <location>
        <begin position="187"/>
        <end position="198"/>
    </location>
</feature>